<comment type="caution">
    <text evidence="1">The sequence shown here is derived from an EMBL/GenBank/DDBJ whole genome shotgun (WGS) entry which is preliminary data.</text>
</comment>
<organism evidence="1 2">
    <name type="scientific">Coptis chinensis</name>
    <dbReference type="NCBI Taxonomy" id="261450"/>
    <lineage>
        <taxon>Eukaryota</taxon>
        <taxon>Viridiplantae</taxon>
        <taxon>Streptophyta</taxon>
        <taxon>Embryophyta</taxon>
        <taxon>Tracheophyta</taxon>
        <taxon>Spermatophyta</taxon>
        <taxon>Magnoliopsida</taxon>
        <taxon>Ranunculales</taxon>
        <taxon>Ranunculaceae</taxon>
        <taxon>Coptidoideae</taxon>
        <taxon>Coptis</taxon>
    </lineage>
</organism>
<keyword evidence="2" id="KW-1185">Reference proteome</keyword>
<protein>
    <submittedName>
        <fullName evidence="1">Uncharacterized protein</fullName>
    </submittedName>
</protein>
<accession>A0A835H5N4</accession>
<evidence type="ECO:0000313" key="1">
    <source>
        <dbReference type="EMBL" id="KAF9593354.1"/>
    </source>
</evidence>
<sequence length="63" mass="7399">MEPQGYMFLIRVCTRSVHGLRAIVRGCKIRSSLLPLILIIDLLGTRKRFTLQTRYLHWNTITK</sequence>
<dbReference type="EMBL" id="JADFTS010000008">
    <property type="protein sequence ID" value="KAF9593354.1"/>
    <property type="molecule type" value="Genomic_DNA"/>
</dbReference>
<dbReference type="AlphaFoldDB" id="A0A835H5N4"/>
<dbReference type="Proteomes" id="UP000631114">
    <property type="component" value="Unassembled WGS sequence"/>
</dbReference>
<proteinExistence type="predicted"/>
<reference evidence="1 2" key="1">
    <citation type="submission" date="2020-10" db="EMBL/GenBank/DDBJ databases">
        <title>The Coptis chinensis genome and diversification of protoberbering-type alkaloids.</title>
        <authorList>
            <person name="Wang B."/>
            <person name="Shu S."/>
            <person name="Song C."/>
            <person name="Liu Y."/>
        </authorList>
    </citation>
    <scope>NUCLEOTIDE SEQUENCE [LARGE SCALE GENOMIC DNA]</scope>
    <source>
        <strain evidence="1">HL-2020</strain>
        <tissue evidence="1">Leaf</tissue>
    </source>
</reference>
<gene>
    <name evidence="1" type="ORF">IFM89_021758</name>
</gene>
<evidence type="ECO:0000313" key="2">
    <source>
        <dbReference type="Proteomes" id="UP000631114"/>
    </source>
</evidence>
<name>A0A835H5N4_9MAGN</name>